<dbReference type="EMBL" id="VTPC01008401">
    <property type="protein sequence ID" value="KAF2892871.1"/>
    <property type="molecule type" value="Genomic_DNA"/>
</dbReference>
<gene>
    <name evidence="2" type="ORF">ILUMI_13302</name>
</gene>
<evidence type="ECO:0000313" key="3">
    <source>
        <dbReference type="Proteomes" id="UP000801492"/>
    </source>
</evidence>
<organism evidence="2 3">
    <name type="scientific">Ignelater luminosus</name>
    <name type="common">Cucubano</name>
    <name type="synonym">Pyrophorus luminosus</name>
    <dbReference type="NCBI Taxonomy" id="2038154"/>
    <lineage>
        <taxon>Eukaryota</taxon>
        <taxon>Metazoa</taxon>
        <taxon>Ecdysozoa</taxon>
        <taxon>Arthropoda</taxon>
        <taxon>Hexapoda</taxon>
        <taxon>Insecta</taxon>
        <taxon>Pterygota</taxon>
        <taxon>Neoptera</taxon>
        <taxon>Endopterygota</taxon>
        <taxon>Coleoptera</taxon>
        <taxon>Polyphaga</taxon>
        <taxon>Elateriformia</taxon>
        <taxon>Elateroidea</taxon>
        <taxon>Elateridae</taxon>
        <taxon>Agrypninae</taxon>
        <taxon>Pyrophorini</taxon>
        <taxon>Ignelater</taxon>
    </lineage>
</organism>
<comment type="caution">
    <text evidence="2">The sequence shown here is derived from an EMBL/GenBank/DDBJ whole genome shotgun (WGS) entry which is preliminary data.</text>
</comment>
<dbReference type="OrthoDB" id="7485566at2759"/>
<evidence type="ECO:0000256" key="1">
    <source>
        <dbReference type="SAM" id="MobiDB-lite"/>
    </source>
</evidence>
<feature type="region of interest" description="Disordered" evidence="1">
    <location>
        <begin position="1"/>
        <end position="59"/>
    </location>
</feature>
<accession>A0A8K0CWY8</accession>
<reference evidence="2" key="1">
    <citation type="submission" date="2019-08" db="EMBL/GenBank/DDBJ databases">
        <title>The genome of the North American firefly Photinus pyralis.</title>
        <authorList>
            <consortium name="Photinus pyralis genome working group"/>
            <person name="Fallon T.R."/>
            <person name="Sander Lower S.E."/>
            <person name="Weng J.-K."/>
        </authorList>
    </citation>
    <scope>NUCLEOTIDE SEQUENCE</scope>
    <source>
        <strain evidence="2">TRF0915ILg1</strain>
        <tissue evidence="2">Whole body</tissue>
    </source>
</reference>
<dbReference type="Proteomes" id="UP000801492">
    <property type="component" value="Unassembled WGS sequence"/>
</dbReference>
<feature type="non-terminal residue" evidence="2">
    <location>
        <position position="1"/>
    </location>
</feature>
<sequence>YCAIQSNDVNDDSVTEEMHGTDETWTRIARDQKESDSSSNDEESTPSQTKVSHDSEMDVPIAGENFANTNLGKEKETEEGANGLHGQDLWRAALTIVDSRLGRGYQYGSHARNPNPTYTRIPNETQLTKKVEAKLADGDIHGPIEVPEAEEKELKAIIATFPSGSAGGIDGMRPQILKDLLTVKEEGIHERLTKA</sequence>
<dbReference type="AlphaFoldDB" id="A0A8K0CWY8"/>
<proteinExistence type="predicted"/>
<feature type="compositionally biased region" description="Basic and acidic residues" evidence="1">
    <location>
        <begin position="16"/>
        <end position="36"/>
    </location>
</feature>
<evidence type="ECO:0000313" key="2">
    <source>
        <dbReference type="EMBL" id="KAF2892871.1"/>
    </source>
</evidence>
<protein>
    <submittedName>
        <fullName evidence="2">Uncharacterized protein</fullName>
    </submittedName>
</protein>
<keyword evidence="3" id="KW-1185">Reference proteome</keyword>
<name>A0A8K0CWY8_IGNLU</name>